<evidence type="ECO:0000313" key="3">
    <source>
        <dbReference type="Proteomes" id="UP000192727"/>
    </source>
</evidence>
<evidence type="ECO:0000313" key="2">
    <source>
        <dbReference type="EMBL" id="ARF67301.1"/>
    </source>
</evidence>
<protein>
    <submittedName>
        <fullName evidence="2">Flagellar assembly protein FlaJ</fullName>
    </submittedName>
</protein>
<sequence length="230" mass="26975">MVKDILQEKNVDVYLEYFGQPKKQYRALKWMCTIMIAGLYGLAVWMMRKDMYWMGLPLVALGANKFLYLNLILKKRKQDLLKTYLFPEFLRYFISLIETSDDVRLVLEETVPYVKEPLKTELMALIEKLKETNDPSAYMQFADSIGSSEASMIMSIIHECAEFGIQKEAIHELERFIETLHENKTNELIERKIRQMDVYAYPALLLSVGFVLSFAGVLFMYYMSKIGEYM</sequence>
<dbReference type="Proteomes" id="UP000192727">
    <property type="component" value="Chromosome"/>
</dbReference>
<evidence type="ECO:0000256" key="1">
    <source>
        <dbReference type="SAM" id="Phobius"/>
    </source>
</evidence>
<keyword evidence="2" id="KW-0966">Cell projection</keyword>
<reference evidence="2 3" key="1">
    <citation type="submission" date="2017-03" db="EMBL/GenBank/DDBJ databases">
        <title>Paenibacillus larvae genome sequencing.</title>
        <authorList>
            <person name="Dingman D.W."/>
        </authorList>
    </citation>
    <scope>NUCLEOTIDE SEQUENCE [LARGE SCALE GENOMIC DNA]</scope>
    <source>
        <strain evidence="2 3">SAG 10367</strain>
    </source>
</reference>
<keyword evidence="2" id="KW-0282">Flagellum</keyword>
<feature type="transmembrane region" description="Helical" evidence="1">
    <location>
        <begin position="27"/>
        <end position="46"/>
    </location>
</feature>
<organism evidence="2 3">
    <name type="scientific">Paenibacillus larvae subsp. pulvifaciens</name>
    <dbReference type="NCBI Taxonomy" id="1477"/>
    <lineage>
        <taxon>Bacteria</taxon>
        <taxon>Bacillati</taxon>
        <taxon>Bacillota</taxon>
        <taxon>Bacilli</taxon>
        <taxon>Bacillales</taxon>
        <taxon>Paenibacillaceae</taxon>
        <taxon>Paenibacillus</taxon>
    </lineage>
</organism>
<proteinExistence type="predicted"/>
<name>A0A1V0UQ87_9BACL</name>
<keyword evidence="1" id="KW-0472">Membrane</keyword>
<keyword evidence="2" id="KW-0969">Cilium</keyword>
<feature type="transmembrane region" description="Helical" evidence="1">
    <location>
        <begin position="52"/>
        <end position="73"/>
    </location>
</feature>
<keyword evidence="1" id="KW-0812">Transmembrane</keyword>
<dbReference type="RefSeq" id="WP_083038952.1">
    <property type="nucleotide sequence ID" value="NZ_CP020557.1"/>
</dbReference>
<dbReference type="AlphaFoldDB" id="A0A1V0UQ87"/>
<accession>A0A1V0UQ87</accession>
<dbReference type="EMBL" id="CP020557">
    <property type="protein sequence ID" value="ARF67301.1"/>
    <property type="molecule type" value="Genomic_DNA"/>
</dbReference>
<gene>
    <name evidence="2" type="ORF">B7C51_04860</name>
</gene>
<keyword evidence="1" id="KW-1133">Transmembrane helix</keyword>
<feature type="transmembrane region" description="Helical" evidence="1">
    <location>
        <begin position="198"/>
        <end position="223"/>
    </location>
</feature>